<gene>
    <name evidence="3" type="ORF">HHI36_013012</name>
</gene>
<dbReference type="PANTHER" id="PTHR46900:SF4">
    <property type="entry name" value="FERM AND PDZ DOMAIN CONTAINING 2"/>
    <property type="match status" value="1"/>
</dbReference>
<dbReference type="InterPro" id="IPR036034">
    <property type="entry name" value="PDZ_sf"/>
</dbReference>
<dbReference type="CDD" id="cd00136">
    <property type="entry name" value="PDZ_canonical"/>
    <property type="match status" value="1"/>
</dbReference>
<evidence type="ECO:0000313" key="4">
    <source>
        <dbReference type="Proteomes" id="UP001516400"/>
    </source>
</evidence>
<dbReference type="PROSITE" id="PS50106">
    <property type="entry name" value="PDZ"/>
    <property type="match status" value="1"/>
</dbReference>
<proteinExistence type="predicted"/>
<dbReference type="AlphaFoldDB" id="A0ABD2NG42"/>
<dbReference type="EMBL" id="JABFTP020000103">
    <property type="protein sequence ID" value="KAL3277666.1"/>
    <property type="molecule type" value="Genomic_DNA"/>
</dbReference>
<keyword evidence="4" id="KW-1185">Reference proteome</keyword>
<name>A0ABD2NG42_9CUCU</name>
<feature type="region of interest" description="Disordered" evidence="1">
    <location>
        <begin position="1"/>
        <end position="47"/>
    </location>
</feature>
<dbReference type="InterPro" id="IPR001478">
    <property type="entry name" value="PDZ"/>
</dbReference>
<sequence length="213" mass="23324">MLNDIAVRKLIPGHDEGKGPDQGRANDSFGQGPASMPHIPLENSSAGFSYKNPAYQTAHPPCVTEHEDHLPAPIKAAPQKQHVDDDLNARKWKAAILEEVEEPKQKTADFIRPREENEILAIELNRGWNSRLGFSLQGAAGVTYVSAVYADSVAAKDGRLKPGDRVIRVNDESVEHMSTSEIIDLLRIVRGPVCIVVSRTNSKEDCLKSNAAN</sequence>
<feature type="domain" description="PDZ" evidence="2">
    <location>
        <begin position="121"/>
        <end position="201"/>
    </location>
</feature>
<dbReference type="Pfam" id="PF00595">
    <property type="entry name" value="PDZ"/>
    <property type="match status" value="1"/>
</dbReference>
<evidence type="ECO:0000259" key="2">
    <source>
        <dbReference type="PROSITE" id="PS50106"/>
    </source>
</evidence>
<accession>A0ABD2NG42</accession>
<evidence type="ECO:0000256" key="1">
    <source>
        <dbReference type="SAM" id="MobiDB-lite"/>
    </source>
</evidence>
<reference evidence="3 4" key="1">
    <citation type="journal article" date="2021" name="BMC Biol.">
        <title>Horizontally acquired antibacterial genes associated with adaptive radiation of ladybird beetles.</title>
        <authorList>
            <person name="Li H.S."/>
            <person name="Tang X.F."/>
            <person name="Huang Y.H."/>
            <person name="Xu Z.Y."/>
            <person name="Chen M.L."/>
            <person name="Du X.Y."/>
            <person name="Qiu B.Y."/>
            <person name="Chen P.T."/>
            <person name="Zhang W."/>
            <person name="Slipinski A."/>
            <person name="Escalona H.E."/>
            <person name="Waterhouse R.M."/>
            <person name="Zwick A."/>
            <person name="Pang H."/>
        </authorList>
    </citation>
    <scope>NUCLEOTIDE SEQUENCE [LARGE SCALE GENOMIC DNA]</scope>
    <source>
        <strain evidence="3">SYSU2018</strain>
    </source>
</reference>
<dbReference type="Gene3D" id="2.30.42.10">
    <property type="match status" value="1"/>
</dbReference>
<evidence type="ECO:0000313" key="3">
    <source>
        <dbReference type="EMBL" id="KAL3277666.1"/>
    </source>
</evidence>
<dbReference type="InterPro" id="IPR052074">
    <property type="entry name" value="NonRcpt_TyrProt_Phosphatase"/>
</dbReference>
<comment type="caution">
    <text evidence="3">The sequence shown here is derived from an EMBL/GenBank/DDBJ whole genome shotgun (WGS) entry which is preliminary data.</text>
</comment>
<dbReference type="SMART" id="SM00228">
    <property type="entry name" value="PDZ"/>
    <property type="match status" value="1"/>
</dbReference>
<dbReference type="PANTHER" id="PTHR46900">
    <property type="entry name" value="TYROSINE-PROTEIN PHOSPHATASE NON-RECEPTOR TYPE 13"/>
    <property type="match status" value="1"/>
</dbReference>
<dbReference type="Proteomes" id="UP001516400">
    <property type="component" value="Unassembled WGS sequence"/>
</dbReference>
<organism evidence="3 4">
    <name type="scientific">Cryptolaemus montrouzieri</name>
    <dbReference type="NCBI Taxonomy" id="559131"/>
    <lineage>
        <taxon>Eukaryota</taxon>
        <taxon>Metazoa</taxon>
        <taxon>Ecdysozoa</taxon>
        <taxon>Arthropoda</taxon>
        <taxon>Hexapoda</taxon>
        <taxon>Insecta</taxon>
        <taxon>Pterygota</taxon>
        <taxon>Neoptera</taxon>
        <taxon>Endopterygota</taxon>
        <taxon>Coleoptera</taxon>
        <taxon>Polyphaga</taxon>
        <taxon>Cucujiformia</taxon>
        <taxon>Coccinelloidea</taxon>
        <taxon>Coccinellidae</taxon>
        <taxon>Scymninae</taxon>
        <taxon>Scymnini</taxon>
        <taxon>Cryptolaemus</taxon>
    </lineage>
</organism>
<protein>
    <recommendedName>
        <fullName evidence="2">PDZ domain-containing protein</fullName>
    </recommendedName>
</protein>
<feature type="compositionally biased region" description="Basic and acidic residues" evidence="1">
    <location>
        <begin position="12"/>
        <end position="21"/>
    </location>
</feature>
<dbReference type="SUPFAM" id="SSF50156">
    <property type="entry name" value="PDZ domain-like"/>
    <property type="match status" value="1"/>
</dbReference>